<evidence type="ECO:0000256" key="5">
    <source>
        <dbReference type="ARBA" id="ARBA00022692"/>
    </source>
</evidence>
<comment type="similarity">
    <text evidence="2 14">Belongs to the peptidase M50B family.</text>
</comment>
<evidence type="ECO:0000256" key="8">
    <source>
        <dbReference type="ARBA" id="ARBA00022801"/>
    </source>
</evidence>
<keyword evidence="12 17" id="KW-0129">CBS domain</keyword>
<keyword evidence="10 14" id="KW-1133">Transmembrane helix</keyword>
<dbReference type="Pfam" id="PF02163">
    <property type="entry name" value="Peptidase_M50"/>
    <property type="match status" value="1"/>
</dbReference>
<evidence type="ECO:0000256" key="14">
    <source>
        <dbReference type="PIRNR" id="PIRNR006404"/>
    </source>
</evidence>
<evidence type="ECO:0000256" key="4">
    <source>
        <dbReference type="ARBA" id="ARBA00022670"/>
    </source>
</evidence>
<evidence type="ECO:0000313" key="19">
    <source>
        <dbReference type="EMBL" id="SHE60129.1"/>
    </source>
</evidence>
<feature type="transmembrane region" description="Helical" evidence="14">
    <location>
        <begin position="192"/>
        <end position="217"/>
    </location>
</feature>
<evidence type="ECO:0000259" key="18">
    <source>
        <dbReference type="PROSITE" id="PS51371"/>
    </source>
</evidence>
<dbReference type="InterPro" id="IPR046342">
    <property type="entry name" value="CBS_dom_sf"/>
</dbReference>
<evidence type="ECO:0000313" key="20">
    <source>
        <dbReference type="Proteomes" id="UP000184048"/>
    </source>
</evidence>
<evidence type="ECO:0000256" key="3">
    <source>
        <dbReference type="ARBA" id="ARBA00022475"/>
    </source>
</evidence>
<keyword evidence="8 14" id="KW-0378">Hydrolase</keyword>
<comment type="cofactor">
    <cofactor evidence="14 16">
        <name>Zn(2+)</name>
        <dbReference type="ChEBI" id="CHEBI:29105"/>
    </cofactor>
    <text evidence="14 16">Binds 1 zinc ion per subunit.</text>
</comment>
<dbReference type="PANTHER" id="PTHR39188:SF3">
    <property type="entry name" value="STAGE IV SPORULATION PROTEIN FB"/>
    <property type="match status" value="1"/>
</dbReference>
<keyword evidence="4 14" id="KW-0645">Protease</keyword>
<feature type="transmembrane region" description="Helical" evidence="14">
    <location>
        <begin position="100"/>
        <end position="120"/>
    </location>
</feature>
<evidence type="ECO:0000256" key="10">
    <source>
        <dbReference type="ARBA" id="ARBA00022989"/>
    </source>
</evidence>
<keyword evidence="20" id="KW-1185">Reference proteome</keyword>
<dbReference type="GO" id="GO:0046872">
    <property type="term" value="F:metal ion binding"/>
    <property type="evidence" value="ECO:0007669"/>
    <property type="project" value="UniProtKB-UniRule"/>
</dbReference>
<dbReference type="InterPro" id="IPR016483">
    <property type="entry name" value="UCP006404_Pept_M50_CBS"/>
</dbReference>
<dbReference type="Proteomes" id="UP000184048">
    <property type="component" value="Unassembled WGS sequence"/>
</dbReference>
<protein>
    <recommendedName>
        <fullName evidence="14">Zinc metalloprotease</fullName>
    </recommendedName>
</protein>
<evidence type="ECO:0000256" key="17">
    <source>
        <dbReference type="PROSITE-ProRule" id="PRU00703"/>
    </source>
</evidence>
<keyword evidence="13 14" id="KW-0472">Membrane</keyword>
<evidence type="ECO:0000256" key="12">
    <source>
        <dbReference type="ARBA" id="ARBA00023122"/>
    </source>
</evidence>
<keyword evidence="3 14" id="KW-1003">Cell membrane</keyword>
<dbReference type="Pfam" id="PF00571">
    <property type="entry name" value="CBS"/>
    <property type="match status" value="2"/>
</dbReference>
<feature type="transmembrane region" description="Helical" evidence="14">
    <location>
        <begin position="41"/>
        <end position="58"/>
    </location>
</feature>
<evidence type="ECO:0000256" key="9">
    <source>
        <dbReference type="ARBA" id="ARBA00022833"/>
    </source>
</evidence>
<dbReference type="GO" id="GO:0006508">
    <property type="term" value="P:proteolysis"/>
    <property type="evidence" value="ECO:0007669"/>
    <property type="project" value="UniProtKB-KW"/>
</dbReference>
<keyword evidence="5 14" id="KW-0812">Transmembrane</keyword>
<dbReference type="SUPFAM" id="SSF54631">
    <property type="entry name" value="CBS-domain pair"/>
    <property type="match status" value="1"/>
</dbReference>
<keyword evidence="6 14" id="KW-0479">Metal-binding</keyword>
<gene>
    <name evidence="19" type="ORF">SAMN02745131_00772</name>
</gene>
<organism evidence="19 20">
    <name type="scientific">Flavisolibacter ginsengisoli DSM 18119</name>
    <dbReference type="NCBI Taxonomy" id="1121884"/>
    <lineage>
        <taxon>Bacteria</taxon>
        <taxon>Pseudomonadati</taxon>
        <taxon>Bacteroidota</taxon>
        <taxon>Chitinophagia</taxon>
        <taxon>Chitinophagales</taxon>
        <taxon>Chitinophagaceae</taxon>
        <taxon>Flavisolibacter</taxon>
    </lineage>
</organism>
<feature type="transmembrane region" description="Helical" evidence="14">
    <location>
        <begin position="12"/>
        <end position="35"/>
    </location>
</feature>
<dbReference type="InterPro" id="IPR000644">
    <property type="entry name" value="CBS_dom"/>
</dbReference>
<proteinExistence type="inferred from homology"/>
<dbReference type="RefSeq" id="WP_072833903.1">
    <property type="nucleotide sequence ID" value="NZ_FQUU01000002.1"/>
</dbReference>
<dbReference type="AlphaFoldDB" id="A0A1M4UTW8"/>
<feature type="binding site" evidence="16">
    <location>
        <position position="164"/>
    </location>
    <ligand>
        <name>Zn(2+)</name>
        <dbReference type="ChEBI" id="CHEBI:29105"/>
        <note>catalytic</note>
    </ligand>
</feature>
<evidence type="ECO:0000256" key="6">
    <source>
        <dbReference type="ARBA" id="ARBA00022723"/>
    </source>
</evidence>
<evidence type="ECO:0000256" key="13">
    <source>
        <dbReference type="ARBA" id="ARBA00023136"/>
    </source>
</evidence>
<evidence type="ECO:0000256" key="16">
    <source>
        <dbReference type="PIRSR" id="PIRSR006404-2"/>
    </source>
</evidence>
<keyword evidence="7" id="KW-0677">Repeat</keyword>
<evidence type="ECO:0000256" key="11">
    <source>
        <dbReference type="ARBA" id="ARBA00023049"/>
    </source>
</evidence>
<dbReference type="InterPro" id="IPR008915">
    <property type="entry name" value="Peptidase_M50"/>
</dbReference>
<keyword evidence="9 14" id="KW-0862">Zinc</keyword>
<feature type="domain" description="CBS" evidence="18">
    <location>
        <begin position="237"/>
        <end position="298"/>
    </location>
</feature>
<dbReference type="Gene3D" id="3.10.580.10">
    <property type="entry name" value="CBS-domain"/>
    <property type="match status" value="1"/>
</dbReference>
<feature type="active site" evidence="15">
    <location>
        <position position="60"/>
    </location>
</feature>
<dbReference type="EMBL" id="FQUU01000002">
    <property type="protein sequence ID" value="SHE60129.1"/>
    <property type="molecule type" value="Genomic_DNA"/>
</dbReference>
<evidence type="ECO:0000256" key="15">
    <source>
        <dbReference type="PIRSR" id="PIRSR006404-1"/>
    </source>
</evidence>
<reference evidence="19 20" key="1">
    <citation type="submission" date="2016-11" db="EMBL/GenBank/DDBJ databases">
        <authorList>
            <person name="Jaros S."/>
            <person name="Januszkiewicz K."/>
            <person name="Wedrychowicz H."/>
        </authorList>
    </citation>
    <scope>NUCLEOTIDE SEQUENCE [LARGE SCALE GENOMIC DNA]</scope>
    <source>
        <strain evidence="19 20">DSM 18119</strain>
    </source>
</reference>
<dbReference type="PIRSF" id="PIRSF006404">
    <property type="entry name" value="UCP006404_Pept_M50_CBS"/>
    <property type="match status" value="1"/>
</dbReference>
<dbReference type="OrthoDB" id="9800627at2"/>
<feature type="binding site" evidence="16">
    <location>
        <position position="63"/>
    </location>
    <ligand>
        <name>Zn(2+)</name>
        <dbReference type="ChEBI" id="CHEBI:29105"/>
        <note>catalytic</note>
    </ligand>
</feature>
<accession>A0A1M4UTW8</accession>
<keyword evidence="11 14" id="KW-0482">Metalloprotease</keyword>
<dbReference type="PROSITE" id="PS51371">
    <property type="entry name" value="CBS"/>
    <property type="match status" value="1"/>
</dbReference>
<dbReference type="STRING" id="1121884.SAMN02745131_00772"/>
<comment type="subcellular location">
    <subcellularLocation>
        <location evidence="1 14">Cell membrane</location>
        <topology evidence="1 14">Multi-pass membrane protein</topology>
    </subcellularLocation>
</comment>
<dbReference type="CDD" id="cd02205">
    <property type="entry name" value="CBS_pair_SF"/>
    <property type="match status" value="1"/>
</dbReference>
<feature type="binding site" evidence="16">
    <location>
        <position position="59"/>
    </location>
    <ligand>
        <name>Zn(2+)</name>
        <dbReference type="ChEBI" id="CHEBI:29105"/>
        <note>catalytic</note>
    </ligand>
</feature>
<evidence type="ECO:0000256" key="1">
    <source>
        <dbReference type="ARBA" id="ARBA00004651"/>
    </source>
</evidence>
<evidence type="ECO:0000256" key="2">
    <source>
        <dbReference type="ARBA" id="ARBA00007931"/>
    </source>
</evidence>
<feature type="transmembrane region" description="Helical" evidence="14">
    <location>
        <begin position="141"/>
        <end position="161"/>
    </location>
</feature>
<dbReference type="GO" id="GO:0008237">
    <property type="term" value="F:metallopeptidase activity"/>
    <property type="evidence" value="ECO:0007669"/>
    <property type="project" value="UniProtKB-UniRule"/>
</dbReference>
<dbReference type="GO" id="GO:0005886">
    <property type="term" value="C:plasma membrane"/>
    <property type="evidence" value="ECO:0007669"/>
    <property type="project" value="UniProtKB-SubCell"/>
</dbReference>
<dbReference type="PANTHER" id="PTHR39188">
    <property type="entry name" value="MEMBRANE-ASSOCIATED ZINC METALLOPROTEASE M50B"/>
    <property type="match status" value="1"/>
</dbReference>
<sequence>MKGSIRLCSIKSVVISVHFTFLLLIGWLIVMNIYSGLHPGQMLWSLLFFIAIFFSLVLHEVGHALVGAQFGINARWITFYPVGGIASIDKLPDNPGQELPISLAGVFVSTLIGSTLVLFSGLPFSLNDMRAYTGIIDSSNFIYSLGVLNIAIAVINLIPAFPLDGGRVFRALLGFKYNYIRATAIVGHTGRIVAFLLIITGLFSYNFFVSLLGLYILAFASDEASYFNINELVKGIFVRDVVMYDYNNMNVSTTINEAANLLAQNHSRYFIVMDDNWPVGIVNRMEIIKAVAEMKYDTTVSEVMKENTLFYDASKPVLEVMDELSAHEGKIYPVMEGDHFIGVISFQNIIEHLILQKSKTREYQKARSLAELV</sequence>
<evidence type="ECO:0000256" key="7">
    <source>
        <dbReference type="ARBA" id="ARBA00022737"/>
    </source>
</evidence>
<name>A0A1M4UTW8_9BACT</name>